<dbReference type="InterPro" id="IPR016177">
    <property type="entry name" value="DNA-bd_dom_sf"/>
</dbReference>
<protein>
    <submittedName>
        <fullName evidence="2">HNH endonuclease</fullName>
    </submittedName>
</protein>
<organism evidence="2 3">
    <name type="scientific">Escherichia albertii</name>
    <dbReference type="NCBI Taxonomy" id="208962"/>
    <lineage>
        <taxon>Bacteria</taxon>
        <taxon>Pseudomonadati</taxon>
        <taxon>Pseudomonadota</taxon>
        <taxon>Gammaproteobacteria</taxon>
        <taxon>Enterobacterales</taxon>
        <taxon>Enterobacteriaceae</taxon>
        <taxon>Escherichia</taxon>
    </lineage>
</organism>
<dbReference type="EMBL" id="CP117562">
    <property type="protein sequence ID" value="WDB27218.1"/>
    <property type="molecule type" value="Genomic_DNA"/>
</dbReference>
<dbReference type="RefSeq" id="WP_096257248.1">
    <property type="nucleotide sequence ID" value="NZ_BJKX01000042.1"/>
</dbReference>
<dbReference type="GO" id="GO:0004519">
    <property type="term" value="F:endonuclease activity"/>
    <property type="evidence" value="ECO:0007669"/>
    <property type="project" value="UniProtKB-KW"/>
</dbReference>
<keyword evidence="2" id="KW-0255">Endonuclease</keyword>
<evidence type="ECO:0000313" key="3">
    <source>
        <dbReference type="Proteomes" id="UP001219219"/>
    </source>
</evidence>
<keyword evidence="2" id="KW-0378">Hydrolase</keyword>
<sequence length="168" mass="19732">MISQNELKKLIHYDPETGIFTWIVNGLNRRKGREAGNVCPFHGYVRIGINRKLYKAQHLAYLYMTGEYAENVDHRNGIRHDNRWCNIRKCTIQQNNMNMPIRSDNKSGAPGVNWYENRKKWRVTLRIDGKFKSLGYYSDFELAALVSEEARDKFFGDFSSSKRGTDFR</sequence>
<dbReference type="InterPro" id="IPR044925">
    <property type="entry name" value="His-Me_finger_sf"/>
</dbReference>
<gene>
    <name evidence="2" type="ORF">PS049_12455</name>
</gene>
<feature type="domain" description="HNH nuclease" evidence="1">
    <location>
        <begin position="54"/>
        <end position="97"/>
    </location>
</feature>
<dbReference type="SUPFAM" id="SSF54060">
    <property type="entry name" value="His-Me finger endonucleases"/>
    <property type="match status" value="1"/>
</dbReference>
<reference evidence="2" key="1">
    <citation type="submission" date="2023-02" db="EMBL/GenBank/DDBJ databases">
        <title>Escherichia albertii as a potential enteropathogen in the light of epidemiological and genomic studies.</title>
        <authorList>
            <person name="Leszczynska K."/>
            <person name="Swiecicka I."/>
            <person name="Daniluk T."/>
            <person name="Lebensztejn D."/>
            <person name="Chmielewska S."/>
            <person name="Leszczynska D."/>
            <person name="Gawor J."/>
            <person name="Kliber M."/>
        </authorList>
    </citation>
    <scope>NUCLEOTIDE SEQUENCE</scope>
    <source>
        <strain evidence="2">BIA_7</strain>
    </source>
</reference>
<keyword evidence="2" id="KW-0540">Nuclease</keyword>
<name>A0AAX3MDT3_ESCAL</name>
<evidence type="ECO:0000259" key="1">
    <source>
        <dbReference type="Pfam" id="PF13392"/>
    </source>
</evidence>
<dbReference type="Pfam" id="PF13392">
    <property type="entry name" value="HNH_3"/>
    <property type="match status" value="1"/>
</dbReference>
<dbReference type="InterPro" id="IPR003615">
    <property type="entry name" value="HNH_nuc"/>
</dbReference>
<proteinExistence type="predicted"/>
<evidence type="ECO:0000313" key="2">
    <source>
        <dbReference type="EMBL" id="WDB27218.1"/>
    </source>
</evidence>
<dbReference type="Gene3D" id="3.90.75.20">
    <property type="match status" value="1"/>
</dbReference>
<accession>A0AAX3MDT3</accession>
<dbReference type="Proteomes" id="UP001219219">
    <property type="component" value="Chromosome"/>
</dbReference>
<dbReference type="AlphaFoldDB" id="A0AAX3MDT3"/>
<dbReference type="GO" id="GO:0003677">
    <property type="term" value="F:DNA binding"/>
    <property type="evidence" value="ECO:0007669"/>
    <property type="project" value="InterPro"/>
</dbReference>
<dbReference type="SUPFAM" id="SSF54171">
    <property type="entry name" value="DNA-binding domain"/>
    <property type="match status" value="1"/>
</dbReference>